<dbReference type="AlphaFoldDB" id="A0A2R8BD77"/>
<feature type="domain" description="DUF6950" evidence="1">
    <location>
        <begin position="4"/>
        <end position="133"/>
    </location>
</feature>
<gene>
    <name evidence="2" type="ORF">ASD8599_01722</name>
</gene>
<dbReference type="Proteomes" id="UP000244880">
    <property type="component" value="Unassembled WGS sequence"/>
</dbReference>
<name>A0A2R8BD77_9RHOB</name>
<dbReference type="Pfam" id="PF22262">
    <property type="entry name" value="DUF6950"/>
    <property type="match status" value="1"/>
</dbReference>
<reference evidence="2 3" key="1">
    <citation type="submission" date="2018-03" db="EMBL/GenBank/DDBJ databases">
        <authorList>
            <person name="Keele B.F."/>
        </authorList>
    </citation>
    <scope>NUCLEOTIDE SEQUENCE [LARGE SCALE GENOMIC DNA]</scope>
    <source>
        <strain evidence="2 3">CECT 8599</strain>
    </source>
</reference>
<evidence type="ECO:0000259" key="1">
    <source>
        <dbReference type="Pfam" id="PF22262"/>
    </source>
</evidence>
<organism evidence="2 3">
    <name type="scientific">Ascidiaceihabitans donghaensis</name>
    <dbReference type="NCBI Taxonomy" id="1510460"/>
    <lineage>
        <taxon>Bacteria</taxon>
        <taxon>Pseudomonadati</taxon>
        <taxon>Pseudomonadota</taxon>
        <taxon>Alphaproteobacteria</taxon>
        <taxon>Rhodobacterales</taxon>
        <taxon>Paracoccaceae</taxon>
        <taxon>Ascidiaceihabitans</taxon>
    </lineage>
</organism>
<proteinExistence type="predicted"/>
<evidence type="ECO:0000313" key="2">
    <source>
        <dbReference type="EMBL" id="SPH20981.1"/>
    </source>
</evidence>
<dbReference type="InterPro" id="IPR053802">
    <property type="entry name" value="DUF6950"/>
</dbReference>
<accession>A0A2R8BD77</accession>
<protein>
    <recommendedName>
        <fullName evidence="1">DUF6950 domain-containing protein</fullName>
    </recommendedName>
</protein>
<dbReference type="EMBL" id="OMOR01000001">
    <property type="protein sequence ID" value="SPH20981.1"/>
    <property type="molecule type" value="Genomic_DNA"/>
</dbReference>
<sequence>MTFTRLPDWRKHLLAYLQQTARTPFEEGLNDCALFVAGGVLAMTGHDFAAPYRGQYSTTVGGMRLLRDNGFADHIALAKSHLPTKPLAFANVGDAAVMPSSDGPALGIVQGPNVYVLAPSGLAHLPLTNATEILGV</sequence>
<keyword evidence="3" id="KW-1185">Reference proteome</keyword>
<dbReference type="OrthoDB" id="6586924at2"/>
<evidence type="ECO:0000313" key="3">
    <source>
        <dbReference type="Proteomes" id="UP000244880"/>
    </source>
</evidence>
<dbReference type="RefSeq" id="WP_108828115.1">
    <property type="nucleotide sequence ID" value="NZ_OMOR01000001.1"/>
</dbReference>